<dbReference type="PROSITE" id="PS50011">
    <property type="entry name" value="PROTEIN_KINASE_DOM"/>
    <property type="match status" value="1"/>
</dbReference>
<evidence type="ECO:0000313" key="12">
    <source>
        <dbReference type="Proteomes" id="UP001232992"/>
    </source>
</evidence>
<comment type="caution">
    <text evidence="11">The sequence shown here is derived from an EMBL/GenBank/DDBJ whole genome shotgun (WGS) entry which is preliminary data.</text>
</comment>
<dbReference type="EMBL" id="JAQOSQ010000006">
    <property type="protein sequence ID" value="MDJ1183086.1"/>
    <property type="molecule type" value="Genomic_DNA"/>
</dbReference>
<keyword evidence="6 9" id="KW-0067">ATP-binding</keyword>
<feature type="binding site" evidence="9">
    <location>
        <position position="68"/>
    </location>
    <ligand>
        <name>ATP</name>
        <dbReference type="ChEBI" id="CHEBI:30616"/>
    </ligand>
</feature>
<dbReference type="Gene3D" id="3.30.200.20">
    <property type="entry name" value="Phosphorylase Kinase, domain 1"/>
    <property type="match status" value="1"/>
</dbReference>
<dbReference type="Gene3D" id="1.10.510.10">
    <property type="entry name" value="Transferase(Phosphotransferase) domain 1"/>
    <property type="match status" value="1"/>
</dbReference>
<keyword evidence="2" id="KW-0723">Serine/threonine-protein kinase</keyword>
<dbReference type="PROSITE" id="PS00107">
    <property type="entry name" value="PROTEIN_KINASE_ATP"/>
    <property type="match status" value="1"/>
</dbReference>
<keyword evidence="12" id="KW-1185">Reference proteome</keyword>
<evidence type="ECO:0000256" key="6">
    <source>
        <dbReference type="ARBA" id="ARBA00022840"/>
    </source>
</evidence>
<dbReference type="SUPFAM" id="SSF56112">
    <property type="entry name" value="Protein kinase-like (PK-like)"/>
    <property type="match status" value="1"/>
</dbReference>
<name>A0ABT7BV62_9CYAN</name>
<keyword evidence="5 11" id="KW-0418">Kinase</keyword>
<evidence type="ECO:0000256" key="7">
    <source>
        <dbReference type="ARBA" id="ARBA00047899"/>
    </source>
</evidence>
<keyword evidence="4 9" id="KW-0547">Nucleotide-binding</keyword>
<dbReference type="SMART" id="SM00220">
    <property type="entry name" value="S_TKc"/>
    <property type="match status" value="1"/>
</dbReference>
<organism evidence="11 12">
    <name type="scientific">Roseofilum casamattae BLCC-M143</name>
    <dbReference type="NCBI Taxonomy" id="3022442"/>
    <lineage>
        <taxon>Bacteria</taxon>
        <taxon>Bacillati</taxon>
        <taxon>Cyanobacteriota</taxon>
        <taxon>Cyanophyceae</taxon>
        <taxon>Desertifilales</taxon>
        <taxon>Desertifilaceae</taxon>
        <taxon>Roseofilum</taxon>
        <taxon>Roseofilum casamattae</taxon>
    </lineage>
</organism>
<comment type="catalytic activity">
    <reaction evidence="8">
        <text>L-seryl-[protein] + ATP = O-phospho-L-seryl-[protein] + ADP + H(+)</text>
        <dbReference type="Rhea" id="RHEA:17989"/>
        <dbReference type="Rhea" id="RHEA-COMP:9863"/>
        <dbReference type="Rhea" id="RHEA-COMP:11604"/>
        <dbReference type="ChEBI" id="CHEBI:15378"/>
        <dbReference type="ChEBI" id="CHEBI:29999"/>
        <dbReference type="ChEBI" id="CHEBI:30616"/>
        <dbReference type="ChEBI" id="CHEBI:83421"/>
        <dbReference type="ChEBI" id="CHEBI:456216"/>
        <dbReference type="EC" id="2.7.11.1"/>
    </reaction>
</comment>
<dbReference type="InterPro" id="IPR017441">
    <property type="entry name" value="Protein_kinase_ATP_BS"/>
</dbReference>
<evidence type="ECO:0000256" key="3">
    <source>
        <dbReference type="ARBA" id="ARBA00022679"/>
    </source>
</evidence>
<evidence type="ECO:0000313" key="11">
    <source>
        <dbReference type="EMBL" id="MDJ1183086.1"/>
    </source>
</evidence>
<evidence type="ECO:0000256" key="4">
    <source>
        <dbReference type="ARBA" id="ARBA00022741"/>
    </source>
</evidence>
<dbReference type="InterPro" id="IPR000719">
    <property type="entry name" value="Prot_kinase_dom"/>
</dbReference>
<evidence type="ECO:0000256" key="8">
    <source>
        <dbReference type="ARBA" id="ARBA00048679"/>
    </source>
</evidence>
<gene>
    <name evidence="11" type="ORF">PMH09_07755</name>
</gene>
<dbReference type="CDD" id="cd14014">
    <property type="entry name" value="STKc_PknB_like"/>
    <property type="match status" value="1"/>
</dbReference>
<dbReference type="Proteomes" id="UP001232992">
    <property type="component" value="Unassembled WGS sequence"/>
</dbReference>
<evidence type="ECO:0000256" key="9">
    <source>
        <dbReference type="PROSITE-ProRule" id="PRU10141"/>
    </source>
</evidence>
<dbReference type="InterPro" id="IPR011009">
    <property type="entry name" value="Kinase-like_dom_sf"/>
</dbReference>
<dbReference type="GO" id="GO:0016301">
    <property type="term" value="F:kinase activity"/>
    <property type="evidence" value="ECO:0007669"/>
    <property type="project" value="UniProtKB-KW"/>
</dbReference>
<evidence type="ECO:0000256" key="5">
    <source>
        <dbReference type="ARBA" id="ARBA00022777"/>
    </source>
</evidence>
<evidence type="ECO:0000259" key="10">
    <source>
        <dbReference type="PROSITE" id="PS50011"/>
    </source>
</evidence>
<evidence type="ECO:0000256" key="2">
    <source>
        <dbReference type="ARBA" id="ARBA00022527"/>
    </source>
</evidence>
<dbReference type="PANTHER" id="PTHR24363">
    <property type="entry name" value="SERINE/THREONINE PROTEIN KINASE"/>
    <property type="match status" value="1"/>
</dbReference>
<dbReference type="RefSeq" id="WP_283757741.1">
    <property type="nucleotide sequence ID" value="NZ_JAQOSQ010000006.1"/>
</dbReference>
<proteinExistence type="predicted"/>
<reference evidence="11 12" key="1">
    <citation type="submission" date="2023-01" db="EMBL/GenBank/DDBJ databases">
        <title>Novel diversity within Roseofilum (Cyanobacteria; Desertifilaceae) from marine benthic mats with descriptions of four novel species.</title>
        <authorList>
            <person name="Wang Y."/>
            <person name="Berthold D.E."/>
            <person name="Hu J."/>
            <person name="Lefler F.W."/>
            <person name="Laughinghouse H.D. IV."/>
        </authorList>
    </citation>
    <scope>NUCLEOTIDE SEQUENCE [LARGE SCALE GENOMIC DNA]</scope>
    <source>
        <strain evidence="11 12">BLCC-M143</strain>
    </source>
</reference>
<comment type="catalytic activity">
    <reaction evidence="7">
        <text>L-threonyl-[protein] + ATP = O-phospho-L-threonyl-[protein] + ADP + H(+)</text>
        <dbReference type="Rhea" id="RHEA:46608"/>
        <dbReference type="Rhea" id="RHEA-COMP:11060"/>
        <dbReference type="Rhea" id="RHEA-COMP:11605"/>
        <dbReference type="ChEBI" id="CHEBI:15378"/>
        <dbReference type="ChEBI" id="CHEBI:30013"/>
        <dbReference type="ChEBI" id="CHEBI:30616"/>
        <dbReference type="ChEBI" id="CHEBI:61977"/>
        <dbReference type="ChEBI" id="CHEBI:456216"/>
        <dbReference type="EC" id="2.7.11.1"/>
    </reaction>
</comment>
<dbReference type="EC" id="2.7.11.1" evidence="1"/>
<dbReference type="PANTHER" id="PTHR24363:SF0">
    <property type="entry name" value="SERINE_THREONINE KINASE LIKE DOMAIN CONTAINING 1"/>
    <property type="match status" value="1"/>
</dbReference>
<protein>
    <recommendedName>
        <fullName evidence="1">non-specific serine/threonine protein kinase</fullName>
        <ecNumber evidence="1">2.7.11.1</ecNumber>
    </recommendedName>
</protein>
<dbReference type="Pfam" id="PF00069">
    <property type="entry name" value="Pkinase"/>
    <property type="match status" value="1"/>
</dbReference>
<sequence>MANQDTSNKVLEFHQLAQTDTYLSRICGTDRLFRDRYRIHRLLGRGGFGVTFLAEDISNSQSPWCAIKQLCPKAKNATALARARRYFKREAKILSQLGAHANIPQMVDYFEEDGEFYLVQEFIEGRTLSRDIRHHGQYSEALVKSFLREILPILEFVHEQGAIHRDIKPSNIIRRRKIRKASEGSLVLIDFGAVKEVVRQTEGDRTMTTTASTAFVGTFEFSPPEQLAMRPTYASDIYALGITCAYLLAGKGALQNDLPHFRDKQWWRQTVDVSDEFAEILDRMVAVDLRERYSSAREVLVALNSSTLGLETLENSPLERSHPEPAAVETDSYVSPVQRRARAIRARMDRLHQHQKRSNLHLYQPWQ</sequence>
<feature type="domain" description="Protein kinase" evidence="10">
    <location>
        <begin position="37"/>
        <end position="308"/>
    </location>
</feature>
<accession>A0ABT7BV62</accession>
<evidence type="ECO:0000256" key="1">
    <source>
        <dbReference type="ARBA" id="ARBA00012513"/>
    </source>
</evidence>
<keyword evidence="3" id="KW-0808">Transferase</keyword>